<feature type="domain" description="C-type lectin" evidence="1">
    <location>
        <begin position="18"/>
        <end position="109"/>
    </location>
</feature>
<proteinExistence type="predicted"/>
<dbReference type="Proteomes" id="UP000596742">
    <property type="component" value="Unassembled WGS sequence"/>
</dbReference>
<dbReference type="PROSITE" id="PS50041">
    <property type="entry name" value="C_TYPE_LECTIN_2"/>
    <property type="match status" value="1"/>
</dbReference>
<dbReference type="CDD" id="cd00037">
    <property type="entry name" value="CLECT"/>
    <property type="match status" value="1"/>
</dbReference>
<dbReference type="SUPFAM" id="SSF56436">
    <property type="entry name" value="C-type lectin-like"/>
    <property type="match status" value="1"/>
</dbReference>
<dbReference type="InterPro" id="IPR001304">
    <property type="entry name" value="C-type_lectin-like"/>
</dbReference>
<dbReference type="InterPro" id="IPR016187">
    <property type="entry name" value="CTDL_fold"/>
</dbReference>
<gene>
    <name evidence="2" type="ORF">MGAL_10B021214</name>
</gene>
<dbReference type="Gene3D" id="3.10.100.10">
    <property type="entry name" value="Mannose-Binding Protein A, subunit A"/>
    <property type="match status" value="1"/>
</dbReference>
<dbReference type="OrthoDB" id="6050186at2759"/>
<organism evidence="2 3">
    <name type="scientific">Mytilus galloprovincialis</name>
    <name type="common">Mediterranean mussel</name>
    <dbReference type="NCBI Taxonomy" id="29158"/>
    <lineage>
        <taxon>Eukaryota</taxon>
        <taxon>Metazoa</taxon>
        <taxon>Spiralia</taxon>
        <taxon>Lophotrochozoa</taxon>
        <taxon>Mollusca</taxon>
        <taxon>Bivalvia</taxon>
        <taxon>Autobranchia</taxon>
        <taxon>Pteriomorphia</taxon>
        <taxon>Mytilida</taxon>
        <taxon>Mytiloidea</taxon>
        <taxon>Mytilidae</taxon>
        <taxon>Mytilinae</taxon>
        <taxon>Mytilus</taxon>
    </lineage>
</organism>
<dbReference type="EMBL" id="UYJE01009547">
    <property type="protein sequence ID" value="VDI74373.1"/>
    <property type="molecule type" value="Genomic_DNA"/>
</dbReference>
<comment type="caution">
    <text evidence="2">The sequence shown here is derived from an EMBL/GenBank/DDBJ whole genome shotgun (WGS) entry which is preliminary data.</text>
</comment>
<protein>
    <recommendedName>
        <fullName evidence="1">C-type lectin domain-containing protein</fullName>
    </recommendedName>
</protein>
<evidence type="ECO:0000259" key="1">
    <source>
        <dbReference type="PROSITE" id="PS50041"/>
    </source>
</evidence>
<dbReference type="SMART" id="SM00034">
    <property type="entry name" value="CLECT"/>
    <property type="match status" value="1"/>
</dbReference>
<keyword evidence="3" id="KW-1185">Reference proteome</keyword>
<evidence type="ECO:0000313" key="3">
    <source>
        <dbReference type="Proteomes" id="UP000596742"/>
    </source>
</evidence>
<sequence length="113" mass="13247">MYKDGPLLFELECYTEKCQADGADLISISSQEKWRFVVNYCGDRCMNRGHWIGLYNDTWVTGESFTNTYDIPNDRIKVNTNDMCGRMRMNLEFILESQGCYKEKPFVCEIQLT</sequence>
<dbReference type="AlphaFoldDB" id="A0A8B6H5Q3"/>
<accession>A0A8B6H5Q3</accession>
<dbReference type="Pfam" id="PF00059">
    <property type="entry name" value="Lectin_C"/>
    <property type="match status" value="1"/>
</dbReference>
<reference evidence="2" key="1">
    <citation type="submission" date="2018-11" db="EMBL/GenBank/DDBJ databases">
        <authorList>
            <person name="Alioto T."/>
            <person name="Alioto T."/>
        </authorList>
    </citation>
    <scope>NUCLEOTIDE SEQUENCE</scope>
</reference>
<name>A0A8B6H5Q3_MYTGA</name>
<evidence type="ECO:0000313" key="2">
    <source>
        <dbReference type="EMBL" id="VDI74373.1"/>
    </source>
</evidence>
<dbReference type="InterPro" id="IPR016186">
    <property type="entry name" value="C-type_lectin-like/link_sf"/>
</dbReference>